<accession>A0A1X7NWT2</accession>
<keyword evidence="1" id="KW-0472">Membrane</keyword>
<dbReference type="AlphaFoldDB" id="A0A1X7NWT2"/>
<keyword evidence="1" id="KW-0812">Transmembrane</keyword>
<protein>
    <submittedName>
        <fullName evidence="2">Uncharacterized protein</fullName>
    </submittedName>
</protein>
<evidence type="ECO:0000313" key="2">
    <source>
        <dbReference type="EMBL" id="SMH42811.1"/>
    </source>
</evidence>
<keyword evidence="3" id="KW-1185">Reference proteome</keyword>
<gene>
    <name evidence="2" type="ORF">SAMN06295885_2066</name>
</gene>
<feature type="transmembrane region" description="Helical" evidence="1">
    <location>
        <begin position="28"/>
        <end position="47"/>
    </location>
</feature>
<dbReference type="EMBL" id="FXBM01000002">
    <property type="protein sequence ID" value="SMH42811.1"/>
    <property type="molecule type" value="Genomic_DNA"/>
</dbReference>
<sequence>MHLARFGVITGALAAAAAIGIPGWYLGLTANVACVVFASALVTWRRLWRTSGILAAGRGRTALLLVFFAAATARLSDRCPH</sequence>
<keyword evidence="1" id="KW-1133">Transmembrane helix</keyword>
<proteinExistence type="predicted"/>
<evidence type="ECO:0000256" key="1">
    <source>
        <dbReference type="SAM" id="Phobius"/>
    </source>
</evidence>
<organism evidence="2 3">
    <name type="scientific">Rathayibacter oskolensis</name>
    <dbReference type="NCBI Taxonomy" id="1891671"/>
    <lineage>
        <taxon>Bacteria</taxon>
        <taxon>Bacillati</taxon>
        <taxon>Actinomycetota</taxon>
        <taxon>Actinomycetes</taxon>
        <taxon>Micrococcales</taxon>
        <taxon>Microbacteriaceae</taxon>
        <taxon>Rathayibacter</taxon>
    </lineage>
</organism>
<name>A0A1X7NWT2_9MICO</name>
<evidence type="ECO:0000313" key="3">
    <source>
        <dbReference type="Proteomes" id="UP000193711"/>
    </source>
</evidence>
<dbReference type="Proteomes" id="UP000193711">
    <property type="component" value="Unassembled WGS sequence"/>
</dbReference>
<reference evidence="3" key="1">
    <citation type="submission" date="2017-04" db="EMBL/GenBank/DDBJ databases">
        <authorList>
            <person name="Varghese N."/>
            <person name="Submissions S."/>
        </authorList>
    </citation>
    <scope>NUCLEOTIDE SEQUENCE [LARGE SCALE GENOMIC DNA]</scope>
    <source>
        <strain evidence="3">VKM Ac-2121</strain>
    </source>
</reference>